<proteinExistence type="predicted"/>
<sequence>MTRQCPSDIRSVDRRGTRNLKMDEGRNQPSLDSAKPGSWKLTNCLVCRVSGLGTARDKGCVCGSRG</sequence>
<keyword evidence="3" id="KW-1185">Reference proteome</keyword>
<accession>A0ABD0IYW0</accession>
<protein>
    <submittedName>
        <fullName evidence="2">Uncharacterized protein</fullName>
    </submittedName>
</protein>
<feature type="region of interest" description="Disordered" evidence="1">
    <location>
        <begin position="1"/>
        <end position="35"/>
    </location>
</feature>
<evidence type="ECO:0000313" key="3">
    <source>
        <dbReference type="Proteomes" id="UP001519460"/>
    </source>
</evidence>
<comment type="caution">
    <text evidence="2">The sequence shown here is derived from an EMBL/GenBank/DDBJ whole genome shotgun (WGS) entry which is preliminary data.</text>
</comment>
<reference evidence="2 3" key="1">
    <citation type="journal article" date="2023" name="Sci. Data">
        <title>Genome assembly of the Korean intertidal mud-creeper Batillaria attramentaria.</title>
        <authorList>
            <person name="Patra A.K."/>
            <person name="Ho P.T."/>
            <person name="Jun S."/>
            <person name="Lee S.J."/>
            <person name="Kim Y."/>
            <person name="Won Y.J."/>
        </authorList>
    </citation>
    <scope>NUCLEOTIDE SEQUENCE [LARGE SCALE GENOMIC DNA]</scope>
    <source>
        <strain evidence="2">Wonlab-2016</strain>
    </source>
</reference>
<dbReference type="AlphaFoldDB" id="A0ABD0IYW0"/>
<name>A0ABD0IYW0_9CAEN</name>
<dbReference type="EMBL" id="JACVVK020000856">
    <property type="protein sequence ID" value="KAK7441241.1"/>
    <property type="molecule type" value="Genomic_DNA"/>
</dbReference>
<evidence type="ECO:0000256" key="1">
    <source>
        <dbReference type="SAM" id="MobiDB-lite"/>
    </source>
</evidence>
<organism evidence="2 3">
    <name type="scientific">Batillaria attramentaria</name>
    <dbReference type="NCBI Taxonomy" id="370345"/>
    <lineage>
        <taxon>Eukaryota</taxon>
        <taxon>Metazoa</taxon>
        <taxon>Spiralia</taxon>
        <taxon>Lophotrochozoa</taxon>
        <taxon>Mollusca</taxon>
        <taxon>Gastropoda</taxon>
        <taxon>Caenogastropoda</taxon>
        <taxon>Sorbeoconcha</taxon>
        <taxon>Cerithioidea</taxon>
        <taxon>Batillariidae</taxon>
        <taxon>Batillaria</taxon>
    </lineage>
</organism>
<feature type="compositionally biased region" description="Basic and acidic residues" evidence="1">
    <location>
        <begin position="10"/>
        <end position="26"/>
    </location>
</feature>
<dbReference type="Proteomes" id="UP001519460">
    <property type="component" value="Unassembled WGS sequence"/>
</dbReference>
<evidence type="ECO:0000313" key="2">
    <source>
        <dbReference type="EMBL" id="KAK7441241.1"/>
    </source>
</evidence>
<gene>
    <name evidence="2" type="ORF">BaRGS_00040583</name>
</gene>